<dbReference type="SMART" id="SM00345">
    <property type="entry name" value="HTH_GNTR"/>
    <property type="match status" value="1"/>
</dbReference>
<dbReference type="SMART" id="SM00895">
    <property type="entry name" value="FCD"/>
    <property type="match status" value="1"/>
</dbReference>
<dbReference type="GO" id="GO:0003677">
    <property type="term" value="F:DNA binding"/>
    <property type="evidence" value="ECO:0007669"/>
    <property type="project" value="UniProtKB-KW"/>
</dbReference>
<evidence type="ECO:0000259" key="4">
    <source>
        <dbReference type="PROSITE" id="PS50949"/>
    </source>
</evidence>
<evidence type="ECO:0000256" key="1">
    <source>
        <dbReference type="ARBA" id="ARBA00023015"/>
    </source>
</evidence>
<protein>
    <submittedName>
        <fullName evidence="5">GntR family transcriptional regulator</fullName>
    </submittedName>
</protein>
<keyword evidence="1" id="KW-0805">Transcription regulation</keyword>
<dbReference type="Gene3D" id="1.20.120.530">
    <property type="entry name" value="GntR ligand-binding domain-like"/>
    <property type="match status" value="1"/>
</dbReference>
<dbReference type="Gene3D" id="1.10.10.10">
    <property type="entry name" value="Winged helix-like DNA-binding domain superfamily/Winged helix DNA-binding domain"/>
    <property type="match status" value="1"/>
</dbReference>
<dbReference type="SUPFAM" id="SSF48008">
    <property type="entry name" value="GntR ligand-binding domain-like"/>
    <property type="match status" value="1"/>
</dbReference>
<name>A0A927GPT5_9BACL</name>
<keyword evidence="6" id="KW-1185">Reference proteome</keyword>
<dbReference type="GO" id="GO:0003700">
    <property type="term" value="F:DNA-binding transcription factor activity"/>
    <property type="evidence" value="ECO:0007669"/>
    <property type="project" value="InterPro"/>
</dbReference>
<dbReference type="AlphaFoldDB" id="A0A927GPT5"/>
<evidence type="ECO:0000256" key="2">
    <source>
        <dbReference type="ARBA" id="ARBA00023125"/>
    </source>
</evidence>
<sequence length="222" mass="25505">MASLRVRTVTNEVYRQIKSDILSGVYRPGERLMEMEIADKLEVSRTPVRDAMIRLEQEGLATIEPRRGIYVRKLSKKDIQNYYELQSALEGLAAQLTAQKRTERDIARFQDLLLQMKACISDPTVDNLQAMIKLNRDFHDLLYTIADNPLLTKTQSTLENPITLIRSIFPLNTVRIHAVYDEHERLVQSIAAGDAAEAKRYAEYHVLRSWKSAEADLEETLD</sequence>
<dbReference type="PANTHER" id="PTHR43537">
    <property type="entry name" value="TRANSCRIPTIONAL REGULATOR, GNTR FAMILY"/>
    <property type="match status" value="1"/>
</dbReference>
<dbReference type="EMBL" id="JACXIZ010000004">
    <property type="protein sequence ID" value="MBD2843809.1"/>
    <property type="molecule type" value="Genomic_DNA"/>
</dbReference>
<evidence type="ECO:0000313" key="5">
    <source>
        <dbReference type="EMBL" id="MBD2843809.1"/>
    </source>
</evidence>
<dbReference type="Proteomes" id="UP000621560">
    <property type="component" value="Unassembled WGS sequence"/>
</dbReference>
<keyword evidence="2" id="KW-0238">DNA-binding</keyword>
<organism evidence="5 6">
    <name type="scientific">Paenibacillus sabuli</name>
    <dbReference type="NCBI Taxonomy" id="2772509"/>
    <lineage>
        <taxon>Bacteria</taxon>
        <taxon>Bacillati</taxon>
        <taxon>Bacillota</taxon>
        <taxon>Bacilli</taxon>
        <taxon>Bacillales</taxon>
        <taxon>Paenibacillaceae</taxon>
        <taxon>Paenibacillus</taxon>
    </lineage>
</organism>
<dbReference type="InterPro" id="IPR011711">
    <property type="entry name" value="GntR_C"/>
</dbReference>
<dbReference type="Pfam" id="PF07729">
    <property type="entry name" value="FCD"/>
    <property type="match status" value="1"/>
</dbReference>
<dbReference type="InterPro" id="IPR036388">
    <property type="entry name" value="WH-like_DNA-bd_sf"/>
</dbReference>
<comment type="caution">
    <text evidence="5">The sequence shown here is derived from an EMBL/GenBank/DDBJ whole genome shotgun (WGS) entry which is preliminary data.</text>
</comment>
<reference evidence="5" key="1">
    <citation type="submission" date="2020-09" db="EMBL/GenBank/DDBJ databases">
        <title>A novel bacterium of genus Paenibacillus, isolated from South China Sea.</title>
        <authorList>
            <person name="Huang H."/>
            <person name="Mo K."/>
            <person name="Hu Y."/>
        </authorList>
    </citation>
    <scope>NUCLEOTIDE SEQUENCE</scope>
    <source>
        <strain evidence="5">IB182496</strain>
    </source>
</reference>
<keyword evidence="3" id="KW-0804">Transcription</keyword>
<dbReference type="SUPFAM" id="SSF46785">
    <property type="entry name" value="Winged helix' DNA-binding domain"/>
    <property type="match status" value="1"/>
</dbReference>
<dbReference type="RefSeq" id="WP_190913940.1">
    <property type="nucleotide sequence ID" value="NZ_JACXIZ010000004.1"/>
</dbReference>
<dbReference type="InterPro" id="IPR000524">
    <property type="entry name" value="Tscrpt_reg_HTH_GntR"/>
</dbReference>
<dbReference type="PANTHER" id="PTHR43537:SF24">
    <property type="entry name" value="GLUCONATE OPERON TRANSCRIPTIONAL REPRESSOR"/>
    <property type="match status" value="1"/>
</dbReference>
<dbReference type="InterPro" id="IPR036390">
    <property type="entry name" value="WH_DNA-bd_sf"/>
</dbReference>
<dbReference type="CDD" id="cd07377">
    <property type="entry name" value="WHTH_GntR"/>
    <property type="match status" value="1"/>
</dbReference>
<gene>
    <name evidence="5" type="ORF">IDH44_01280</name>
</gene>
<dbReference type="InterPro" id="IPR008920">
    <property type="entry name" value="TF_FadR/GntR_C"/>
</dbReference>
<evidence type="ECO:0000313" key="6">
    <source>
        <dbReference type="Proteomes" id="UP000621560"/>
    </source>
</evidence>
<feature type="domain" description="HTH gntR-type" evidence="4">
    <location>
        <begin position="7"/>
        <end position="74"/>
    </location>
</feature>
<dbReference type="Pfam" id="PF00392">
    <property type="entry name" value="GntR"/>
    <property type="match status" value="1"/>
</dbReference>
<dbReference type="PROSITE" id="PS50949">
    <property type="entry name" value="HTH_GNTR"/>
    <property type="match status" value="1"/>
</dbReference>
<evidence type="ECO:0000256" key="3">
    <source>
        <dbReference type="ARBA" id="ARBA00023163"/>
    </source>
</evidence>
<proteinExistence type="predicted"/>
<accession>A0A927GPT5</accession>